<feature type="region of interest" description="Disordered" evidence="1">
    <location>
        <begin position="1"/>
        <end position="36"/>
    </location>
</feature>
<dbReference type="RefSeq" id="WP_254570814.1">
    <property type="nucleotide sequence ID" value="NZ_CP098502.1"/>
</dbReference>
<name>A0ABY5DPY7_9ACTN</name>
<evidence type="ECO:0000313" key="4">
    <source>
        <dbReference type="Proteomes" id="UP001056035"/>
    </source>
</evidence>
<protein>
    <submittedName>
        <fullName evidence="3">Uncharacterized protein</fullName>
    </submittedName>
</protein>
<feature type="transmembrane region" description="Helical" evidence="2">
    <location>
        <begin position="49"/>
        <end position="68"/>
    </location>
</feature>
<accession>A0ABY5DPY7</accession>
<organism evidence="3 4">
    <name type="scientific">Paraconexibacter antarcticus</name>
    <dbReference type="NCBI Taxonomy" id="2949664"/>
    <lineage>
        <taxon>Bacteria</taxon>
        <taxon>Bacillati</taxon>
        <taxon>Actinomycetota</taxon>
        <taxon>Thermoleophilia</taxon>
        <taxon>Solirubrobacterales</taxon>
        <taxon>Paraconexibacteraceae</taxon>
        <taxon>Paraconexibacter</taxon>
    </lineage>
</organism>
<proteinExistence type="predicted"/>
<sequence length="129" mass="13527">MGRRSRQRSDAPPPRAAARKAAASPRPAAGGRERAFDRLPPARRVLAKFLIWATAQALAVIAGIVVLGGSLGPFVVLAYTMLGVGGAFVWVTPRLRVLELSDEDRLLQTVAGGLLVMSLAFAVAGAVLL</sequence>
<feature type="transmembrane region" description="Helical" evidence="2">
    <location>
        <begin position="74"/>
        <end position="93"/>
    </location>
</feature>
<feature type="transmembrane region" description="Helical" evidence="2">
    <location>
        <begin position="105"/>
        <end position="128"/>
    </location>
</feature>
<evidence type="ECO:0000256" key="2">
    <source>
        <dbReference type="SAM" id="Phobius"/>
    </source>
</evidence>
<gene>
    <name evidence="3" type="ORF">NBH00_22530</name>
</gene>
<evidence type="ECO:0000313" key="3">
    <source>
        <dbReference type="EMBL" id="UTI64101.1"/>
    </source>
</evidence>
<keyword evidence="2" id="KW-0812">Transmembrane</keyword>
<reference evidence="3 4" key="1">
    <citation type="submission" date="2022-06" db="EMBL/GenBank/DDBJ databases">
        <title>Paraconexibacter antarcticus.</title>
        <authorList>
            <person name="Kim C.S."/>
        </authorList>
    </citation>
    <scope>NUCLEOTIDE SEQUENCE [LARGE SCALE GENOMIC DNA]</scope>
    <source>
        <strain evidence="3 4">02-257</strain>
    </source>
</reference>
<feature type="compositionally biased region" description="Low complexity" evidence="1">
    <location>
        <begin position="19"/>
        <end position="30"/>
    </location>
</feature>
<dbReference type="EMBL" id="CP098502">
    <property type="protein sequence ID" value="UTI64101.1"/>
    <property type="molecule type" value="Genomic_DNA"/>
</dbReference>
<keyword evidence="4" id="KW-1185">Reference proteome</keyword>
<keyword evidence="2" id="KW-1133">Transmembrane helix</keyword>
<keyword evidence="2" id="KW-0472">Membrane</keyword>
<dbReference type="Proteomes" id="UP001056035">
    <property type="component" value="Chromosome"/>
</dbReference>
<evidence type="ECO:0000256" key="1">
    <source>
        <dbReference type="SAM" id="MobiDB-lite"/>
    </source>
</evidence>